<name>A0A815CR34_9BILA</name>
<evidence type="ECO:0000313" key="4">
    <source>
        <dbReference type="Proteomes" id="UP000663832"/>
    </source>
</evidence>
<evidence type="ECO:0000256" key="1">
    <source>
        <dbReference type="SAM" id="Phobius"/>
    </source>
</evidence>
<reference evidence="3" key="1">
    <citation type="submission" date="2021-02" db="EMBL/GenBank/DDBJ databases">
        <authorList>
            <person name="Nowell W R."/>
        </authorList>
    </citation>
    <scope>NUCLEOTIDE SEQUENCE</scope>
</reference>
<dbReference type="OrthoDB" id="9973362at2759"/>
<protein>
    <submittedName>
        <fullName evidence="3">Uncharacterized protein</fullName>
    </submittedName>
</protein>
<dbReference type="Proteomes" id="UP000663832">
    <property type="component" value="Unassembled WGS sequence"/>
</dbReference>
<dbReference type="AlphaFoldDB" id="A0A815CR34"/>
<gene>
    <name evidence="3" type="ORF">QVE165_LOCUS30696</name>
</gene>
<keyword evidence="4" id="KW-1185">Reference proteome</keyword>
<dbReference type="Gene3D" id="1.20.140.150">
    <property type="match status" value="1"/>
</dbReference>
<proteinExistence type="predicted"/>
<evidence type="ECO:0000256" key="2">
    <source>
        <dbReference type="SAM" id="SignalP"/>
    </source>
</evidence>
<comment type="caution">
    <text evidence="3">The sequence shown here is derived from an EMBL/GenBank/DDBJ whole genome shotgun (WGS) entry which is preliminary data.</text>
</comment>
<accession>A0A815CR34</accession>
<feature type="chain" id="PRO_5032946517" evidence="2">
    <location>
        <begin position="20"/>
        <end position="192"/>
    </location>
</feature>
<feature type="transmembrane region" description="Helical" evidence="1">
    <location>
        <begin position="82"/>
        <end position="109"/>
    </location>
</feature>
<evidence type="ECO:0000313" key="3">
    <source>
        <dbReference type="EMBL" id="CAF1291084.1"/>
    </source>
</evidence>
<organism evidence="3 4">
    <name type="scientific">Adineta steineri</name>
    <dbReference type="NCBI Taxonomy" id="433720"/>
    <lineage>
        <taxon>Eukaryota</taxon>
        <taxon>Metazoa</taxon>
        <taxon>Spiralia</taxon>
        <taxon>Gnathifera</taxon>
        <taxon>Rotifera</taxon>
        <taxon>Eurotatoria</taxon>
        <taxon>Bdelloidea</taxon>
        <taxon>Adinetida</taxon>
        <taxon>Adinetidae</taxon>
        <taxon>Adineta</taxon>
    </lineage>
</organism>
<feature type="transmembrane region" description="Helical" evidence="1">
    <location>
        <begin position="163"/>
        <end position="186"/>
    </location>
</feature>
<keyword evidence="1" id="KW-0812">Transmembrane</keyword>
<sequence>MSLALHGHHILVIATLAFATAVLLPSWYTSPNDQIQRNVFDICTINPYSCRWTLLPTSDNITIRTSKDFIDYLVNLDFPISVFPILVASTAIACAGISLIGLLFGSWYIQRYSDDIGSKWILILTTICVFLSFVLSCGVWAIMLTTNLHQNDTNIKTVRLEDFGFSLWINIGASGAYFYSFLIYLITACKHC</sequence>
<feature type="transmembrane region" description="Helical" evidence="1">
    <location>
        <begin position="121"/>
        <end position="143"/>
    </location>
</feature>
<keyword evidence="2" id="KW-0732">Signal</keyword>
<keyword evidence="1" id="KW-0472">Membrane</keyword>
<keyword evidence="1" id="KW-1133">Transmembrane helix</keyword>
<feature type="signal peptide" evidence="2">
    <location>
        <begin position="1"/>
        <end position="19"/>
    </location>
</feature>
<dbReference type="EMBL" id="CAJNOM010000257">
    <property type="protein sequence ID" value="CAF1291084.1"/>
    <property type="molecule type" value="Genomic_DNA"/>
</dbReference>